<accession>A0A521BVH9</accession>
<dbReference type="GO" id="GO:0008233">
    <property type="term" value="F:peptidase activity"/>
    <property type="evidence" value="ECO:0007669"/>
    <property type="project" value="UniProtKB-KW"/>
</dbReference>
<name>A0A521BVH9_9BACL</name>
<feature type="domain" description="NfeD1b N-terminal" evidence="8">
    <location>
        <begin position="35"/>
        <end position="218"/>
    </location>
</feature>
<evidence type="ECO:0000259" key="6">
    <source>
        <dbReference type="Pfam" id="PF01957"/>
    </source>
</evidence>
<evidence type="ECO:0000313" key="10">
    <source>
        <dbReference type="Proteomes" id="UP000315636"/>
    </source>
</evidence>
<evidence type="ECO:0000259" key="8">
    <source>
        <dbReference type="Pfam" id="PF25145"/>
    </source>
</evidence>
<evidence type="ECO:0000256" key="1">
    <source>
        <dbReference type="ARBA" id="ARBA00004141"/>
    </source>
</evidence>
<feature type="domain" description="NfeD-like C-terminal" evidence="6">
    <location>
        <begin position="381"/>
        <end position="437"/>
    </location>
</feature>
<dbReference type="PANTHER" id="PTHR33507">
    <property type="entry name" value="INNER MEMBRANE PROTEIN YBBJ"/>
    <property type="match status" value="1"/>
</dbReference>
<organism evidence="9 10">
    <name type="scientific">Melghirimyces algeriensis</name>
    <dbReference type="NCBI Taxonomy" id="910412"/>
    <lineage>
        <taxon>Bacteria</taxon>
        <taxon>Bacillati</taxon>
        <taxon>Bacillota</taxon>
        <taxon>Bacilli</taxon>
        <taxon>Bacillales</taxon>
        <taxon>Thermoactinomycetaceae</taxon>
        <taxon>Melghirimyces</taxon>
    </lineage>
</organism>
<dbReference type="Pfam" id="PF01957">
    <property type="entry name" value="NfeD"/>
    <property type="match status" value="1"/>
</dbReference>
<dbReference type="Gene3D" id="3.90.226.10">
    <property type="entry name" value="2-enoyl-CoA Hydratase, Chain A, domain 1"/>
    <property type="match status" value="1"/>
</dbReference>
<feature type="domain" description="NfeD integral membrane" evidence="7">
    <location>
        <begin position="238"/>
        <end position="351"/>
    </location>
</feature>
<reference evidence="9 10" key="1">
    <citation type="submission" date="2017-05" db="EMBL/GenBank/DDBJ databases">
        <authorList>
            <person name="Varghese N."/>
            <person name="Submissions S."/>
        </authorList>
    </citation>
    <scope>NUCLEOTIDE SEQUENCE [LARGE SCALE GENOMIC DNA]</scope>
    <source>
        <strain evidence="9 10">DSM 45474</strain>
    </source>
</reference>
<evidence type="ECO:0000256" key="4">
    <source>
        <dbReference type="ARBA" id="ARBA00023136"/>
    </source>
</evidence>
<feature type="transmembrane region" description="Helical" evidence="5">
    <location>
        <begin position="307"/>
        <end position="327"/>
    </location>
</feature>
<proteinExistence type="predicted"/>
<keyword evidence="10" id="KW-1185">Reference proteome</keyword>
<keyword evidence="2 5" id="KW-0812">Transmembrane</keyword>
<dbReference type="InterPro" id="IPR029045">
    <property type="entry name" value="ClpP/crotonase-like_dom_sf"/>
</dbReference>
<dbReference type="InterPro" id="IPR056738">
    <property type="entry name" value="NfeD1b_N"/>
</dbReference>
<dbReference type="PANTHER" id="PTHR33507:SF3">
    <property type="entry name" value="INNER MEMBRANE PROTEIN YBBJ"/>
    <property type="match status" value="1"/>
</dbReference>
<dbReference type="GO" id="GO:0006508">
    <property type="term" value="P:proteolysis"/>
    <property type="evidence" value="ECO:0007669"/>
    <property type="project" value="UniProtKB-KW"/>
</dbReference>
<dbReference type="InterPro" id="IPR012340">
    <property type="entry name" value="NA-bd_OB-fold"/>
</dbReference>
<dbReference type="OrthoDB" id="9806253at2"/>
<dbReference type="Gene3D" id="2.40.50.140">
    <property type="entry name" value="Nucleic acid-binding proteins"/>
    <property type="match status" value="1"/>
</dbReference>
<evidence type="ECO:0000259" key="7">
    <source>
        <dbReference type="Pfam" id="PF24961"/>
    </source>
</evidence>
<dbReference type="GO" id="GO:0005886">
    <property type="term" value="C:plasma membrane"/>
    <property type="evidence" value="ECO:0007669"/>
    <property type="project" value="TreeGrafter"/>
</dbReference>
<protein>
    <submittedName>
        <fullName evidence="9">Membrane-bound serine protease (ClpP class)</fullName>
    </submittedName>
</protein>
<feature type="transmembrane region" description="Helical" evidence="5">
    <location>
        <begin position="282"/>
        <end position="300"/>
    </location>
</feature>
<keyword evidence="9" id="KW-0378">Hydrolase</keyword>
<dbReference type="SUPFAM" id="SSF141322">
    <property type="entry name" value="NfeD domain-like"/>
    <property type="match status" value="1"/>
</dbReference>
<gene>
    <name evidence="9" type="ORF">SAMN06264849_102397</name>
</gene>
<dbReference type="Pfam" id="PF25145">
    <property type="entry name" value="NfeD1b_N"/>
    <property type="match status" value="1"/>
</dbReference>
<comment type="subcellular location">
    <subcellularLocation>
        <location evidence="1">Membrane</location>
        <topology evidence="1">Multi-pass membrane protein</topology>
    </subcellularLocation>
</comment>
<dbReference type="InterPro" id="IPR056739">
    <property type="entry name" value="NfeD_membrane"/>
</dbReference>
<sequence length="445" mass="47511">MKSLRLSCVILSVMLVLVIIGSTNAETKSAQGELIYWVPLKQEVERGLSKFLDRAFTEAEQAGAKAVVLEMDTLGGDVEAALEIGKLIRNSELPVTVYIKGKAISAGSYIALNADHILMTPDSAMGAAEPRTLNGKTADPKTVAFWASSMRAAAEAHGRNADIAAGMVDRNLVIQGLKKKGELMSLSAGQAVKHNMADQTVEGDKDVLNFLDASASDLVRVELTLSEQLARFVTSPYVIPILFMIGLAGIAIEVFTPGFGVPGVIGLGAFGLYFFGHYLAGFAGAESFVLFAAGIILMVIELFVPGFGIFGILGLLSLVAAVITAAYDRTFSLVSFFIAIGATGLGMGIAMRYFGAKGIWNRFILNRMQEKQEGYVSQISRDELVGKTGETLTPLRPSGSALIDGVRQDVVSEGEYIPAKTPVEVINVQGVRVVVKKQRISSEDH</sequence>
<keyword evidence="9" id="KW-0645">Protease</keyword>
<evidence type="ECO:0000256" key="3">
    <source>
        <dbReference type="ARBA" id="ARBA00022989"/>
    </source>
</evidence>
<dbReference type="CDD" id="cd07021">
    <property type="entry name" value="Clp_protease_NfeD_like"/>
    <property type="match status" value="1"/>
</dbReference>
<dbReference type="InterPro" id="IPR002810">
    <property type="entry name" value="NfeD-like_C"/>
</dbReference>
<dbReference type="EMBL" id="FXTI01000002">
    <property type="protein sequence ID" value="SMO50420.1"/>
    <property type="molecule type" value="Genomic_DNA"/>
</dbReference>
<dbReference type="Proteomes" id="UP000315636">
    <property type="component" value="Unassembled WGS sequence"/>
</dbReference>
<dbReference type="SUPFAM" id="SSF52096">
    <property type="entry name" value="ClpP/crotonase"/>
    <property type="match status" value="1"/>
</dbReference>
<feature type="transmembrane region" description="Helical" evidence="5">
    <location>
        <begin position="229"/>
        <end position="252"/>
    </location>
</feature>
<dbReference type="AlphaFoldDB" id="A0A521BVH9"/>
<dbReference type="InterPro" id="IPR052165">
    <property type="entry name" value="Membrane_assoc_protease"/>
</dbReference>
<evidence type="ECO:0000256" key="2">
    <source>
        <dbReference type="ARBA" id="ARBA00022692"/>
    </source>
</evidence>
<evidence type="ECO:0000256" key="5">
    <source>
        <dbReference type="SAM" id="Phobius"/>
    </source>
</evidence>
<dbReference type="Pfam" id="PF24961">
    <property type="entry name" value="NfeD_membrane"/>
    <property type="match status" value="1"/>
</dbReference>
<evidence type="ECO:0000313" key="9">
    <source>
        <dbReference type="EMBL" id="SMO50420.1"/>
    </source>
</evidence>
<keyword evidence="3 5" id="KW-1133">Transmembrane helix</keyword>
<keyword evidence="4 5" id="KW-0472">Membrane</keyword>
<dbReference type="RefSeq" id="WP_142504673.1">
    <property type="nucleotide sequence ID" value="NZ_FXTI01000002.1"/>
</dbReference>
<feature type="transmembrane region" description="Helical" evidence="5">
    <location>
        <begin position="333"/>
        <end position="354"/>
    </location>
</feature>